<dbReference type="EMBL" id="CAUYUJ010014793">
    <property type="protein sequence ID" value="CAK0846081.1"/>
    <property type="molecule type" value="Genomic_DNA"/>
</dbReference>
<reference evidence="3" key="1">
    <citation type="submission" date="2023-10" db="EMBL/GenBank/DDBJ databases">
        <authorList>
            <person name="Chen Y."/>
            <person name="Shah S."/>
            <person name="Dougan E. K."/>
            <person name="Thang M."/>
            <person name="Chan C."/>
        </authorList>
    </citation>
    <scope>NUCLEOTIDE SEQUENCE [LARGE SCALE GENOMIC DNA]</scope>
</reference>
<comment type="caution">
    <text evidence="3">The sequence shown here is derived from an EMBL/GenBank/DDBJ whole genome shotgun (WGS) entry which is preliminary data.</text>
</comment>
<keyword evidence="4" id="KW-1185">Reference proteome</keyword>
<dbReference type="Proteomes" id="UP001189429">
    <property type="component" value="Unassembled WGS sequence"/>
</dbReference>
<proteinExistence type="predicted"/>
<feature type="coiled-coil region" evidence="1">
    <location>
        <begin position="546"/>
        <end position="573"/>
    </location>
</feature>
<evidence type="ECO:0000313" key="4">
    <source>
        <dbReference type="Proteomes" id="UP001189429"/>
    </source>
</evidence>
<evidence type="ECO:0000256" key="1">
    <source>
        <dbReference type="SAM" id="Coils"/>
    </source>
</evidence>
<keyword evidence="1" id="KW-0175">Coiled coil</keyword>
<protein>
    <submittedName>
        <fullName evidence="3">Uncharacterized protein</fullName>
    </submittedName>
</protein>
<evidence type="ECO:0000256" key="2">
    <source>
        <dbReference type="SAM" id="MobiDB-lite"/>
    </source>
</evidence>
<feature type="region of interest" description="Disordered" evidence="2">
    <location>
        <begin position="672"/>
        <end position="711"/>
    </location>
</feature>
<gene>
    <name evidence="3" type="ORF">PCOR1329_LOCUS39685</name>
</gene>
<evidence type="ECO:0000313" key="3">
    <source>
        <dbReference type="EMBL" id="CAK0846081.1"/>
    </source>
</evidence>
<name>A0ABN9TJE2_9DINO</name>
<sequence length="711" mass="76018">METAAGCWAAGRPGHCVALACTVDGDSSWLLSSWALPRQGRFRARLGADETALRAFWRAFLSRPIKADLRANRLVIGGMGIDRPEATTPFALPAGGNGDRPLWPRLVEDFAALGSGAVGGAEVARDPGGDLWKIALVFVKCDKGARAERLGLARFGSRGELRAVLVALDELRAALCGAPMFPPDGAAALARRLRLDFGAACRRQREPPRRPGICAFTVALKVWALAPLPRAGCPCLAAPRRSGPLRPADPPAPWLELALGLQTNTEAEQSEQRVYTQPRSGKSAQVERYPLRAARCPAMAAQRTARAVLLAAGLLAAPAAGATPMEKVITLIEEMKTEVETEGATEAKAYDKFACFCRDTTASKADAVTGGRATIDDLSTSIAEDTAQLRVSTTDLTDRKVLQESLTKQGAAKKLECEKEEVDYKSEAAKMSKAITSIQNAVNALESSKPAPSALLELRQAARESPGLAAAVSLMEQRATSLRRVDPLSPEYKFFSQPIIDTLTKLLGEFGGKKTELDDEWSKTKSICDTTLLDFGTQMDNNGNSMLDLTAAVETLKGTIAAAREQLVLAEATLKDDKLYLKDLTEQCERRASDWDQRSATRGEELAALAQVLEILTGHTSALDAEVNKRALLVQRANRTGQAATGQVAAMRGIREVPSLLQRASHGAPSGASLAAVAAHDHEGAAAQGQKLRMSADRQSTIQNGHEGYPT</sequence>
<organism evidence="3 4">
    <name type="scientific">Prorocentrum cordatum</name>
    <dbReference type="NCBI Taxonomy" id="2364126"/>
    <lineage>
        <taxon>Eukaryota</taxon>
        <taxon>Sar</taxon>
        <taxon>Alveolata</taxon>
        <taxon>Dinophyceae</taxon>
        <taxon>Prorocentrales</taxon>
        <taxon>Prorocentraceae</taxon>
        <taxon>Prorocentrum</taxon>
    </lineage>
</organism>
<accession>A0ABN9TJE2</accession>